<dbReference type="PANTHER" id="PTHR13994:SF13">
    <property type="entry name" value="FI03680P"/>
    <property type="match status" value="1"/>
</dbReference>
<keyword evidence="2" id="KW-0378">Hydrolase</keyword>
<dbReference type="PROSITE" id="PS51462">
    <property type="entry name" value="NUDIX"/>
    <property type="match status" value="1"/>
</dbReference>
<dbReference type="InterPro" id="IPR015797">
    <property type="entry name" value="NUDIX_hydrolase-like_dom_sf"/>
</dbReference>
<dbReference type="Pfam" id="PF18290">
    <property type="entry name" value="Nudix_hydro"/>
    <property type="match status" value="1"/>
</dbReference>
<dbReference type="CDD" id="cd04670">
    <property type="entry name" value="NUDIX_ASFGF2_Nudt6"/>
    <property type="match status" value="1"/>
</dbReference>
<organism evidence="4 5">
    <name type="scientific">Necator americanus</name>
    <name type="common">Human hookworm</name>
    <dbReference type="NCBI Taxonomy" id="51031"/>
    <lineage>
        <taxon>Eukaryota</taxon>
        <taxon>Metazoa</taxon>
        <taxon>Ecdysozoa</taxon>
        <taxon>Nematoda</taxon>
        <taxon>Chromadorea</taxon>
        <taxon>Rhabditida</taxon>
        <taxon>Rhabditina</taxon>
        <taxon>Rhabditomorpha</taxon>
        <taxon>Strongyloidea</taxon>
        <taxon>Ancylostomatidae</taxon>
        <taxon>Bunostominae</taxon>
        <taxon>Necator</taxon>
    </lineage>
</organism>
<accession>A0ABR1BP68</accession>
<evidence type="ECO:0000313" key="5">
    <source>
        <dbReference type="Proteomes" id="UP001303046"/>
    </source>
</evidence>
<protein>
    <recommendedName>
        <fullName evidence="3">Nudix hydrolase domain-containing protein</fullName>
    </recommendedName>
</protein>
<dbReference type="InterPro" id="IPR000086">
    <property type="entry name" value="NUDIX_hydrolase_dom"/>
</dbReference>
<name>A0ABR1BP68_NECAM</name>
<comment type="caution">
    <text evidence="4">The sequence shown here is derived from an EMBL/GenBank/DDBJ whole genome shotgun (WGS) entry which is preliminary data.</text>
</comment>
<comment type="similarity">
    <text evidence="1">Belongs to the Nudix hydrolase family.</text>
</comment>
<dbReference type="Gene3D" id="3.90.79.10">
    <property type="entry name" value="Nucleoside Triphosphate Pyrophosphohydrolase"/>
    <property type="match status" value="1"/>
</dbReference>
<proteinExistence type="inferred from homology"/>
<dbReference type="SUPFAM" id="SSF55811">
    <property type="entry name" value="Nudix"/>
    <property type="match status" value="1"/>
</dbReference>
<dbReference type="PANTHER" id="PTHR13994">
    <property type="entry name" value="NUDIX HYDROLASE RELATED"/>
    <property type="match status" value="1"/>
</dbReference>
<dbReference type="Gene3D" id="3.40.630.30">
    <property type="match status" value="1"/>
</dbReference>
<dbReference type="PRINTS" id="PR01356">
    <property type="entry name" value="GFGPROTEIN"/>
</dbReference>
<dbReference type="PROSITE" id="PS00893">
    <property type="entry name" value="NUDIX_BOX"/>
    <property type="match status" value="1"/>
</dbReference>
<dbReference type="Pfam" id="PF00293">
    <property type="entry name" value="NUDIX"/>
    <property type="match status" value="1"/>
</dbReference>
<dbReference type="EMBL" id="JAVFWL010000001">
    <property type="protein sequence ID" value="KAK6728207.1"/>
    <property type="molecule type" value="Genomic_DNA"/>
</dbReference>
<keyword evidence="5" id="KW-1185">Reference proteome</keyword>
<dbReference type="InterPro" id="IPR003293">
    <property type="entry name" value="Nudix_hydrolase6-like"/>
</dbReference>
<evidence type="ECO:0000256" key="1">
    <source>
        <dbReference type="ARBA" id="ARBA00005582"/>
    </source>
</evidence>
<evidence type="ECO:0000256" key="2">
    <source>
        <dbReference type="ARBA" id="ARBA00022801"/>
    </source>
</evidence>
<dbReference type="InterPro" id="IPR020084">
    <property type="entry name" value="NUDIX_hydrolase_CS"/>
</dbReference>
<dbReference type="InterPro" id="IPR040618">
    <property type="entry name" value="Pre-Nudix"/>
</dbReference>
<evidence type="ECO:0000313" key="4">
    <source>
        <dbReference type="EMBL" id="KAK6728207.1"/>
    </source>
</evidence>
<feature type="domain" description="Nudix hydrolase" evidence="3">
    <location>
        <begin position="268"/>
        <end position="397"/>
    </location>
</feature>
<evidence type="ECO:0000259" key="3">
    <source>
        <dbReference type="PROSITE" id="PS51462"/>
    </source>
</evidence>
<reference evidence="4 5" key="1">
    <citation type="submission" date="2023-08" db="EMBL/GenBank/DDBJ databases">
        <title>A Necator americanus chromosomal reference genome.</title>
        <authorList>
            <person name="Ilik V."/>
            <person name="Petrzelkova K.J."/>
            <person name="Pardy F."/>
            <person name="Fuh T."/>
            <person name="Niatou-Singa F.S."/>
            <person name="Gouil Q."/>
            <person name="Baker L."/>
            <person name="Ritchie M.E."/>
            <person name="Jex A.R."/>
            <person name="Gazzola D."/>
            <person name="Li H."/>
            <person name="Toshio Fujiwara R."/>
            <person name="Zhan B."/>
            <person name="Aroian R.V."/>
            <person name="Pafco B."/>
            <person name="Schwarz E.M."/>
        </authorList>
    </citation>
    <scope>NUCLEOTIDE SEQUENCE [LARGE SCALE GENOMIC DNA]</scope>
    <source>
        <strain evidence="4 5">Aroian</strain>
        <tissue evidence="4">Whole animal</tissue>
    </source>
</reference>
<dbReference type="Proteomes" id="UP001303046">
    <property type="component" value="Unassembled WGS sequence"/>
</dbReference>
<gene>
    <name evidence="4" type="primary">Necator_chrI.g1827</name>
    <name evidence="4" type="ORF">RB195_005701</name>
</gene>
<sequence>MPDLYTDGMHQPFQNSFIVGAEVDGSKYVSHAVALDVPIPGLNEVFDIQEETLMKRDEELVDIHHTRLSLPIPSTDQRLPFKAHAFERYNDIDLNFGQILPNINLHNINSDDVVDELATNSANPGLSDLNDLELGAVGGSSANRFPLDPNHYVPPRRFAGSGSRDCSKLQDMCFKEKIDIFDGITVQSADLEPPQKEKDAFATIILESLDQWRNRNVQGVWMKVDIKDSHIIPVLVENGFVFHHTQPNFVMMTKWLPDTPSTLPRYAHTMIGVGGLVIDHEGRVLLMKERRGYYLGWKFPGGASDPNETIFDTAAREVLEETGVQATGKALLCFRQINVSQYENVGDLYFICLMDAVDPEIKPSPNETADCRWFTRDELEALPMAEFLEFHREILRRYDMWKKTGRRGCHIASCMSLITTLLDGTLCNRFECQIAQEWAVSRAKEHQDTLLVRIK</sequence>